<dbReference type="InterPro" id="IPR013785">
    <property type="entry name" value="Aldolase_TIM"/>
</dbReference>
<keyword evidence="8 9" id="KW-0413">Isomerase</keyword>
<gene>
    <name evidence="9" type="primary">hisA</name>
    <name evidence="11" type="ORF">IAA72_06820</name>
</gene>
<proteinExistence type="inferred from homology"/>
<feature type="active site" description="Proton donor" evidence="9">
    <location>
        <position position="129"/>
    </location>
</feature>
<name>A0A9D9IBD2_9SPIO</name>
<accession>A0A9D9IBD2</accession>
<feature type="active site" description="Proton acceptor" evidence="9">
    <location>
        <position position="8"/>
    </location>
</feature>
<sequence length="242" mass="25598">MIVIPAIDIIDGSIVRLSGGDYSRVSHYTMTPEDAAKRFEDGGLTHLHVVDLDGAEGNGKRNLRTLERIAACCSLHLDFGGGIRSAGDAESAFSAGAEKVNIGSMAVRKKEAVVELGIIYPGRIIISADVRDEKVAIAGWKEDTAIDVSSFLEEYIASGISLATVTDISKDGMLSGPGIELYSKLIEALPSLSLIASGGVSSVSDLKELSAIGVYGTIVGKAYYEGRITIEEMKEAECLQRG</sequence>
<evidence type="ECO:0000256" key="4">
    <source>
        <dbReference type="ARBA" id="ARBA00009667"/>
    </source>
</evidence>
<dbReference type="CDD" id="cd04732">
    <property type="entry name" value="HisA"/>
    <property type="match status" value="1"/>
</dbReference>
<comment type="subcellular location">
    <subcellularLocation>
        <location evidence="2 9">Cytoplasm</location>
    </subcellularLocation>
</comment>
<dbReference type="GO" id="GO:0000105">
    <property type="term" value="P:L-histidine biosynthetic process"/>
    <property type="evidence" value="ECO:0007669"/>
    <property type="project" value="UniProtKB-UniRule"/>
</dbReference>
<evidence type="ECO:0000256" key="2">
    <source>
        <dbReference type="ARBA" id="ARBA00004496"/>
    </source>
</evidence>
<dbReference type="InterPro" id="IPR023016">
    <property type="entry name" value="HisA/PriA"/>
</dbReference>
<dbReference type="Pfam" id="PF00977">
    <property type="entry name" value="His_biosynth"/>
    <property type="match status" value="1"/>
</dbReference>
<dbReference type="GO" id="GO:0000162">
    <property type="term" value="P:L-tryptophan biosynthetic process"/>
    <property type="evidence" value="ECO:0007669"/>
    <property type="project" value="TreeGrafter"/>
</dbReference>
<evidence type="ECO:0000256" key="5">
    <source>
        <dbReference type="ARBA" id="ARBA00022490"/>
    </source>
</evidence>
<evidence type="ECO:0000256" key="9">
    <source>
        <dbReference type="HAMAP-Rule" id="MF_01014"/>
    </source>
</evidence>
<evidence type="ECO:0000256" key="8">
    <source>
        <dbReference type="ARBA" id="ARBA00023235"/>
    </source>
</evidence>
<reference evidence="11" key="2">
    <citation type="journal article" date="2021" name="PeerJ">
        <title>Extensive microbial diversity within the chicken gut microbiome revealed by metagenomics and culture.</title>
        <authorList>
            <person name="Gilroy R."/>
            <person name="Ravi A."/>
            <person name="Getino M."/>
            <person name="Pursley I."/>
            <person name="Horton D.L."/>
            <person name="Alikhan N.F."/>
            <person name="Baker D."/>
            <person name="Gharbi K."/>
            <person name="Hall N."/>
            <person name="Watson M."/>
            <person name="Adriaenssens E.M."/>
            <person name="Foster-Nyarko E."/>
            <person name="Jarju S."/>
            <person name="Secka A."/>
            <person name="Antonio M."/>
            <person name="Oren A."/>
            <person name="Chaudhuri R.R."/>
            <person name="La Ragione R."/>
            <person name="Hildebrand F."/>
            <person name="Pallen M.J."/>
        </authorList>
    </citation>
    <scope>NUCLEOTIDE SEQUENCE</scope>
    <source>
        <strain evidence="11">14700</strain>
    </source>
</reference>
<dbReference type="FunFam" id="3.20.20.70:FF:000009">
    <property type="entry name" value="1-(5-phosphoribosyl)-5-[(5-phosphoribosylamino)methylideneamino] imidazole-4-carboxamide isomerase"/>
    <property type="match status" value="1"/>
</dbReference>
<keyword evidence="5 9" id="KW-0963">Cytoplasm</keyword>
<reference evidence="11" key="1">
    <citation type="submission" date="2020-10" db="EMBL/GenBank/DDBJ databases">
        <authorList>
            <person name="Gilroy R."/>
        </authorList>
    </citation>
    <scope>NUCLEOTIDE SEQUENCE</scope>
    <source>
        <strain evidence="11">14700</strain>
    </source>
</reference>
<dbReference type="InterPro" id="IPR044524">
    <property type="entry name" value="Isoase_HisA-like"/>
</dbReference>
<evidence type="ECO:0000256" key="6">
    <source>
        <dbReference type="ARBA" id="ARBA00022605"/>
    </source>
</evidence>
<dbReference type="InterPro" id="IPR011060">
    <property type="entry name" value="RibuloseP-bd_barrel"/>
</dbReference>
<dbReference type="Proteomes" id="UP000810292">
    <property type="component" value="Unassembled WGS sequence"/>
</dbReference>
<evidence type="ECO:0000313" key="11">
    <source>
        <dbReference type="EMBL" id="MBO8469478.1"/>
    </source>
</evidence>
<dbReference type="AlphaFoldDB" id="A0A9D9IBD2"/>
<evidence type="ECO:0000256" key="10">
    <source>
        <dbReference type="RuleBase" id="RU003657"/>
    </source>
</evidence>
<protein>
    <recommendedName>
        <fullName evidence="9">1-(5-phosphoribosyl)-5-[(5-phosphoribosylamino)methylideneamino] imidazole-4-carboxamide isomerase</fullName>
        <ecNumber evidence="9">5.3.1.16</ecNumber>
    </recommendedName>
    <alternativeName>
        <fullName evidence="9">Phosphoribosylformimino-5-aminoimidazole carboxamide ribotide isomerase</fullName>
    </alternativeName>
</protein>
<organism evidence="11 12">
    <name type="scientific">Candidatus Ornithospirochaeta stercoravium</name>
    <dbReference type="NCBI Taxonomy" id="2840897"/>
    <lineage>
        <taxon>Bacteria</taxon>
        <taxon>Pseudomonadati</taxon>
        <taxon>Spirochaetota</taxon>
        <taxon>Spirochaetia</taxon>
        <taxon>Spirochaetales</taxon>
        <taxon>Spirochaetaceae</taxon>
        <taxon>Spirochaetaceae incertae sedis</taxon>
        <taxon>Candidatus Ornithospirochaeta</taxon>
    </lineage>
</organism>
<comment type="catalytic activity">
    <reaction evidence="1 9">
        <text>1-(5-phospho-beta-D-ribosyl)-5-[(5-phospho-beta-D-ribosylamino)methylideneamino]imidazole-4-carboxamide = 5-[(5-phospho-1-deoxy-D-ribulos-1-ylimino)methylamino]-1-(5-phospho-beta-D-ribosyl)imidazole-4-carboxamide</text>
        <dbReference type="Rhea" id="RHEA:15469"/>
        <dbReference type="ChEBI" id="CHEBI:58435"/>
        <dbReference type="ChEBI" id="CHEBI:58525"/>
        <dbReference type="EC" id="5.3.1.16"/>
    </reaction>
</comment>
<dbReference type="PANTHER" id="PTHR43090">
    <property type="entry name" value="1-(5-PHOSPHORIBOSYL)-5-[(5-PHOSPHORIBOSYLAMINO)METHYLIDENEAMINO] IMIDAZOLE-4-CARBOXAMIDE ISOMERASE"/>
    <property type="match status" value="1"/>
</dbReference>
<evidence type="ECO:0000313" key="12">
    <source>
        <dbReference type="Proteomes" id="UP000810292"/>
    </source>
</evidence>
<evidence type="ECO:0000256" key="1">
    <source>
        <dbReference type="ARBA" id="ARBA00000901"/>
    </source>
</evidence>
<comment type="pathway">
    <text evidence="3 9">Amino-acid biosynthesis; L-histidine biosynthesis; L-histidine from 5-phospho-alpha-D-ribose 1-diphosphate: step 4/9.</text>
</comment>
<evidence type="ECO:0000256" key="7">
    <source>
        <dbReference type="ARBA" id="ARBA00023102"/>
    </source>
</evidence>
<dbReference type="HAMAP" id="MF_01014">
    <property type="entry name" value="HisA"/>
    <property type="match status" value="1"/>
</dbReference>
<dbReference type="PANTHER" id="PTHR43090:SF2">
    <property type="entry name" value="1-(5-PHOSPHORIBOSYL)-5-[(5-PHOSPHORIBOSYLAMINO)METHYLIDENEAMINO] IMIDAZOLE-4-CARBOXAMIDE ISOMERASE"/>
    <property type="match status" value="1"/>
</dbReference>
<dbReference type="InterPro" id="IPR006062">
    <property type="entry name" value="His_biosynth"/>
</dbReference>
<dbReference type="EMBL" id="JADIMF010000108">
    <property type="protein sequence ID" value="MBO8469478.1"/>
    <property type="molecule type" value="Genomic_DNA"/>
</dbReference>
<dbReference type="EC" id="5.3.1.16" evidence="9"/>
<comment type="similarity">
    <text evidence="4 9 10">Belongs to the HisA/HisF family.</text>
</comment>
<dbReference type="Gene3D" id="3.20.20.70">
    <property type="entry name" value="Aldolase class I"/>
    <property type="match status" value="1"/>
</dbReference>
<dbReference type="GO" id="GO:0005737">
    <property type="term" value="C:cytoplasm"/>
    <property type="evidence" value="ECO:0007669"/>
    <property type="project" value="UniProtKB-SubCell"/>
</dbReference>
<keyword evidence="7 9" id="KW-0368">Histidine biosynthesis</keyword>
<comment type="caution">
    <text evidence="11">The sequence shown here is derived from an EMBL/GenBank/DDBJ whole genome shotgun (WGS) entry which is preliminary data.</text>
</comment>
<keyword evidence="6 9" id="KW-0028">Amino-acid biosynthesis</keyword>
<dbReference type="GO" id="GO:0003949">
    <property type="term" value="F:1-(5-phosphoribosyl)-5-[(5-phosphoribosylamino)methylideneamino]imidazole-4-carboxamide isomerase activity"/>
    <property type="evidence" value="ECO:0007669"/>
    <property type="project" value="UniProtKB-UniRule"/>
</dbReference>
<evidence type="ECO:0000256" key="3">
    <source>
        <dbReference type="ARBA" id="ARBA00005133"/>
    </source>
</evidence>
<dbReference type="SUPFAM" id="SSF51366">
    <property type="entry name" value="Ribulose-phoshate binding barrel"/>
    <property type="match status" value="1"/>
</dbReference>